<dbReference type="AlphaFoldDB" id="A0A427A8E9"/>
<dbReference type="EMBL" id="AMZH03003400">
    <property type="protein sequence ID" value="RRT72451.1"/>
    <property type="molecule type" value="Genomic_DNA"/>
</dbReference>
<evidence type="ECO:0000313" key="2">
    <source>
        <dbReference type="EMBL" id="RRT72451.1"/>
    </source>
</evidence>
<evidence type="ECO:0000256" key="1">
    <source>
        <dbReference type="SAM" id="MobiDB-lite"/>
    </source>
</evidence>
<feature type="region of interest" description="Disordered" evidence="1">
    <location>
        <begin position="178"/>
        <end position="206"/>
    </location>
</feature>
<proteinExistence type="predicted"/>
<accession>A0A427A8E9</accession>
<feature type="compositionally biased region" description="Basic and acidic residues" evidence="1">
    <location>
        <begin position="178"/>
        <end position="193"/>
    </location>
</feature>
<gene>
    <name evidence="2" type="ORF">B296_00022463</name>
</gene>
<name>A0A427A8E9_ENSVE</name>
<organism evidence="2 3">
    <name type="scientific">Ensete ventricosum</name>
    <name type="common">Abyssinian banana</name>
    <name type="synonym">Musa ensete</name>
    <dbReference type="NCBI Taxonomy" id="4639"/>
    <lineage>
        <taxon>Eukaryota</taxon>
        <taxon>Viridiplantae</taxon>
        <taxon>Streptophyta</taxon>
        <taxon>Embryophyta</taxon>
        <taxon>Tracheophyta</taxon>
        <taxon>Spermatophyta</taxon>
        <taxon>Magnoliopsida</taxon>
        <taxon>Liliopsida</taxon>
        <taxon>Zingiberales</taxon>
        <taxon>Musaceae</taxon>
        <taxon>Ensete</taxon>
    </lineage>
</organism>
<sequence length="219" mass="24539">MVVEVAVLSLDSRRSCTREQRWSYVSMAKAATEEALATESAIALGFKAYGARHLGSSERASLKRVAWPIYEALEPCLFSPERPGAYLNPWVVLHLCDEHTYVVFTARYSLSNGKAPYCPVHTGPTADQYANQPLPGGIAKNDRRQLISAVGSRFRLSTVDFDHRRSIDGEIDRRRSIEEEKGKRRRGKEERRSTWQPSSPTRCPRALAARGSIASRCCP</sequence>
<evidence type="ECO:0000313" key="3">
    <source>
        <dbReference type="Proteomes" id="UP000287651"/>
    </source>
</evidence>
<reference evidence="2 3" key="1">
    <citation type="journal article" date="2014" name="Agronomy (Basel)">
        <title>A Draft Genome Sequence for Ensete ventricosum, the Drought-Tolerant Tree Against Hunger.</title>
        <authorList>
            <person name="Harrison J."/>
            <person name="Moore K.A."/>
            <person name="Paszkiewicz K."/>
            <person name="Jones T."/>
            <person name="Grant M."/>
            <person name="Ambacheew D."/>
            <person name="Muzemil S."/>
            <person name="Studholme D.J."/>
        </authorList>
    </citation>
    <scope>NUCLEOTIDE SEQUENCE [LARGE SCALE GENOMIC DNA]</scope>
</reference>
<dbReference type="Proteomes" id="UP000287651">
    <property type="component" value="Unassembled WGS sequence"/>
</dbReference>
<protein>
    <submittedName>
        <fullName evidence="2">Uncharacterized protein</fullName>
    </submittedName>
</protein>
<comment type="caution">
    <text evidence="2">The sequence shown here is derived from an EMBL/GenBank/DDBJ whole genome shotgun (WGS) entry which is preliminary data.</text>
</comment>